<comment type="caution">
    <text evidence="1">The sequence shown here is derived from an EMBL/GenBank/DDBJ whole genome shotgun (WGS) entry which is preliminary data.</text>
</comment>
<gene>
    <name evidence="1" type="ORF">F2Q70_00016996</name>
</gene>
<proteinExistence type="predicted"/>
<accession>A0A8S9HW95</accession>
<evidence type="ECO:0000313" key="1">
    <source>
        <dbReference type="EMBL" id="KAF2560446.1"/>
    </source>
</evidence>
<dbReference type="AlphaFoldDB" id="A0A8S9HW95"/>
<protein>
    <submittedName>
        <fullName evidence="1">Uncharacterized protein</fullName>
    </submittedName>
</protein>
<reference evidence="1" key="1">
    <citation type="submission" date="2019-12" db="EMBL/GenBank/DDBJ databases">
        <title>Genome sequencing and annotation of Brassica cretica.</title>
        <authorList>
            <person name="Studholme D.J."/>
            <person name="Sarris P.F."/>
        </authorList>
    </citation>
    <scope>NUCLEOTIDE SEQUENCE</scope>
    <source>
        <strain evidence="1">PFS-102/07</strain>
        <tissue evidence="1">Leaf</tissue>
    </source>
</reference>
<organism evidence="1">
    <name type="scientific">Brassica cretica</name>
    <name type="common">Mustard</name>
    <dbReference type="NCBI Taxonomy" id="69181"/>
    <lineage>
        <taxon>Eukaryota</taxon>
        <taxon>Viridiplantae</taxon>
        <taxon>Streptophyta</taxon>
        <taxon>Embryophyta</taxon>
        <taxon>Tracheophyta</taxon>
        <taxon>Spermatophyta</taxon>
        <taxon>Magnoliopsida</taxon>
        <taxon>eudicotyledons</taxon>
        <taxon>Gunneridae</taxon>
        <taxon>Pentapetalae</taxon>
        <taxon>rosids</taxon>
        <taxon>malvids</taxon>
        <taxon>Brassicales</taxon>
        <taxon>Brassicaceae</taxon>
        <taxon>Brassiceae</taxon>
        <taxon>Brassica</taxon>
    </lineage>
</organism>
<name>A0A8S9HW95_BRACR</name>
<dbReference type="EMBL" id="QGKY02001250">
    <property type="protein sequence ID" value="KAF2560446.1"/>
    <property type="molecule type" value="Genomic_DNA"/>
</dbReference>
<sequence>MVLCLLDVYHSQAWQTNWNGRMGGLRTPQDSMERSLDKSRCFGVASHKLKRLRTIVVMDELGLPSRMFETGLEPMGKKRVNNYFNLRCIELIKSALDDDQLAQLNASQFLI</sequence>